<sequence length="369" mass="40725">MHTSVTSRIARLGVDLAFELGWDFAHYGLAVPEGAEAAWPQLAQGVEAGRQTFGLRVLQPTRHARKWLNLRLNALNRGRVFDTEQVTPRFLQLIDTDTCPITRAALSHGTGADTDWSVDRVFNDAAYAAGNLAVMSRRANAAKGDASFHDAIRYMRDCEGGVTEIDGLSGAEWARVAVLVSFVTRLDHQEAAVLPMLVLPSNRLRVFNPIQALQAVVCRLVLAHAESERPEALDEHIDALRALVPGKALRKDVLAFTDAYVAQVRALRRTQPALTLRWAVEDAWQTRLVLNRWKRVARALTAAQAETIVNALAQGTRSLPDAQATEGWALATRGLLSPRPVPRRLPDPKVCLPADHWLTARQAELFAVR</sequence>
<dbReference type="AlphaFoldDB" id="A0A2U8FST1"/>
<proteinExistence type="predicted"/>
<dbReference type="RefSeq" id="WP_109037066.1">
    <property type="nucleotide sequence ID" value="NZ_CP029210.1"/>
</dbReference>
<name>A0A2U8FST1_9BURK</name>
<dbReference type="OrthoDB" id="9129493at2"/>
<dbReference type="Proteomes" id="UP000244892">
    <property type="component" value="Chromosome"/>
</dbReference>
<reference evidence="1 2" key="1">
    <citation type="submission" date="2018-05" db="EMBL/GenBank/DDBJ databases">
        <title>complete genome sequence of Aquabacterium olei NBRC 110486.</title>
        <authorList>
            <person name="Tang B."/>
            <person name="Chang J."/>
            <person name="Zhang L."/>
            <person name="Yang H."/>
        </authorList>
    </citation>
    <scope>NUCLEOTIDE SEQUENCE [LARGE SCALE GENOMIC DNA]</scope>
    <source>
        <strain evidence="1 2">NBRC 110486</strain>
    </source>
</reference>
<evidence type="ECO:0000313" key="2">
    <source>
        <dbReference type="Proteomes" id="UP000244892"/>
    </source>
</evidence>
<gene>
    <name evidence="1" type="ORF">DEH84_12035</name>
</gene>
<organism evidence="1 2">
    <name type="scientific">Aquabacterium olei</name>
    <dbReference type="NCBI Taxonomy" id="1296669"/>
    <lineage>
        <taxon>Bacteria</taxon>
        <taxon>Pseudomonadati</taxon>
        <taxon>Pseudomonadota</taxon>
        <taxon>Betaproteobacteria</taxon>
        <taxon>Burkholderiales</taxon>
        <taxon>Aquabacterium</taxon>
    </lineage>
</organism>
<evidence type="ECO:0000313" key="1">
    <source>
        <dbReference type="EMBL" id="AWI54070.1"/>
    </source>
</evidence>
<protein>
    <submittedName>
        <fullName evidence="1">Uncharacterized protein</fullName>
    </submittedName>
</protein>
<accession>A0A2U8FST1</accession>
<keyword evidence="2" id="KW-1185">Reference proteome</keyword>
<dbReference type="EMBL" id="CP029210">
    <property type="protein sequence ID" value="AWI54070.1"/>
    <property type="molecule type" value="Genomic_DNA"/>
</dbReference>
<dbReference type="KEGG" id="aon:DEH84_12035"/>